<evidence type="ECO:0000256" key="8">
    <source>
        <dbReference type="ARBA" id="ARBA00022777"/>
    </source>
</evidence>
<evidence type="ECO:0000256" key="5">
    <source>
        <dbReference type="ARBA" id="ARBA00022553"/>
    </source>
</evidence>
<dbReference type="InterPro" id="IPR000014">
    <property type="entry name" value="PAS"/>
</dbReference>
<keyword evidence="18" id="KW-1185">Reference proteome</keyword>
<evidence type="ECO:0000256" key="4">
    <source>
        <dbReference type="ARBA" id="ARBA00022475"/>
    </source>
</evidence>
<protein>
    <recommendedName>
        <fullName evidence="3">histidine kinase</fullName>
        <ecNumber evidence="3">2.7.13.3</ecNumber>
    </recommendedName>
</protein>
<dbReference type="InterPro" id="IPR035965">
    <property type="entry name" value="PAS-like_dom_sf"/>
</dbReference>
<keyword evidence="6" id="KW-0808">Transferase</keyword>
<keyword evidence="12" id="KW-0175">Coiled coil</keyword>
<dbReference type="EC" id="2.7.13.3" evidence="3"/>
<gene>
    <name evidence="17" type="ORF">DPQ33_00210</name>
</gene>
<accession>A0A7M3MIP6</accession>
<comment type="caution">
    <text evidence="17">The sequence shown here is derived from an EMBL/GenBank/DDBJ whole genome shotgun (WGS) entry which is preliminary data.</text>
</comment>
<name>A0A7M3MIP6_9BACT</name>
<dbReference type="Pfam" id="PF08448">
    <property type="entry name" value="PAS_4"/>
    <property type="match status" value="2"/>
</dbReference>
<feature type="region of interest" description="Disordered" evidence="13">
    <location>
        <begin position="1"/>
        <end position="24"/>
    </location>
</feature>
<keyword evidence="10" id="KW-0902">Two-component regulatory system</keyword>
<dbReference type="GO" id="GO:0009927">
    <property type="term" value="F:histidine phosphotransfer kinase activity"/>
    <property type="evidence" value="ECO:0007669"/>
    <property type="project" value="TreeGrafter"/>
</dbReference>
<dbReference type="Proteomes" id="UP000448292">
    <property type="component" value="Unassembled WGS sequence"/>
</dbReference>
<dbReference type="SUPFAM" id="SSF55874">
    <property type="entry name" value="ATPase domain of HSP90 chaperone/DNA topoisomerase II/histidine kinase"/>
    <property type="match status" value="1"/>
</dbReference>
<organism evidence="17 18">
    <name type="scientific">Oceanidesulfovibrio indonesiensis</name>
    <dbReference type="NCBI Taxonomy" id="54767"/>
    <lineage>
        <taxon>Bacteria</taxon>
        <taxon>Pseudomonadati</taxon>
        <taxon>Thermodesulfobacteriota</taxon>
        <taxon>Desulfovibrionia</taxon>
        <taxon>Desulfovibrionales</taxon>
        <taxon>Desulfovibrionaceae</taxon>
        <taxon>Oceanidesulfovibrio</taxon>
    </lineage>
</organism>
<comment type="catalytic activity">
    <reaction evidence="1">
        <text>ATP + protein L-histidine = ADP + protein N-phospho-L-histidine.</text>
        <dbReference type="EC" id="2.7.13.3"/>
    </reaction>
</comment>
<evidence type="ECO:0000256" key="7">
    <source>
        <dbReference type="ARBA" id="ARBA00022741"/>
    </source>
</evidence>
<dbReference type="PROSITE" id="PS50113">
    <property type="entry name" value="PAC"/>
    <property type="match status" value="2"/>
</dbReference>
<keyword evidence="11" id="KW-0472">Membrane</keyword>
<dbReference type="Gene3D" id="3.30.565.10">
    <property type="entry name" value="Histidine kinase-like ATPase, C-terminal domain"/>
    <property type="match status" value="1"/>
</dbReference>
<dbReference type="GO" id="GO:0005886">
    <property type="term" value="C:plasma membrane"/>
    <property type="evidence" value="ECO:0007669"/>
    <property type="project" value="UniProtKB-SubCell"/>
</dbReference>
<evidence type="ECO:0000256" key="6">
    <source>
        <dbReference type="ARBA" id="ARBA00022679"/>
    </source>
</evidence>
<dbReference type="InterPro" id="IPR000700">
    <property type="entry name" value="PAS-assoc_C"/>
</dbReference>
<dbReference type="Pfam" id="PF08447">
    <property type="entry name" value="PAS_3"/>
    <property type="match status" value="1"/>
</dbReference>
<dbReference type="PANTHER" id="PTHR43047">
    <property type="entry name" value="TWO-COMPONENT HISTIDINE PROTEIN KINASE"/>
    <property type="match status" value="1"/>
</dbReference>
<dbReference type="PANTHER" id="PTHR43047:SF72">
    <property type="entry name" value="OSMOSENSING HISTIDINE PROTEIN KINASE SLN1"/>
    <property type="match status" value="1"/>
</dbReference>
<evidence type="ECO:0000256" key="1">
    <source>
        <dbReference type="ARBA" id="ARBA00000085"/>
    </source>
</evidence>
<dbReference type="InterPro" id="IPR013656">
    <property type="entry name" value="PAS_4"/>
</dbReference>
<evidence type="ECO:0000256" key="12">
    <source>
        <dbReference type="SAM" id="Coils"/>
    </source>
</evidence>
<dbReference type="Pfam" id="PF02518">
    <property type="entry name" value="HATPase_c"/>
    <property type="match status" value="1"/>
</dbReference>
<dbReference type="InterPro" id="IPR003594">
    <property type="entry name" value="HATPase_dom"/>
</dbReference>
<dbReference type="AlphaFoldDB" id="A0A7M3MIP6"/>
<dbReference type="SMART" id="SM00091">
    <property type="entry name" value="PAS"/>
    <property type="match status" value="3"/>
</dbReference>
<dbReference type="InterPro" id="IPR013655">
    <property type="entry name" value="PAS_fold_3"/>
</dbReference>
<dbReference type="InterPro" id="IPR003661">
    <property type="entry name" value="HisK_dim/P_dom"/>
</dbReference>
<dbReference type="InterPro" id="IPR036890">
    <property type="entry name" value="HATPase_C_sf"/>
</dbReference>
<keyword evidence="5" id="KW-0597">Phosphoprotein</keyword>
<dbReference type="Pfam" id="PF00512">
    <property type="entry name" value="HisKA"/>
    <property type="match status" value="1"/>
</dbReference>
<evidence type="ECO:0000256" key="13">
    <source>
        <dbReference type="SAM" id="MobiDB-lite"/>
    </source>
</evidence>
<feature type="domain" description="Histidine kinase" evidence="14">
    <location>
        <begin position="448"/>
        <end position="684"/>
    </location>
</feature>
<evidence type="ECO:0000256" key="10">
    <source>
        <dbReference type="ARBA" id="ARBA00023012"/>
    </source>
</evidence>
<evidence type="ECO:0000256" key="3">
    <source>
        <dbReference type="ARBA" id="ARBA00012438"/>
    </source>
</evidence>
<keyword evidence="8" id="KW-0418">Kinase</keyword>
<keyword evidence="4" id="KW-1003">Cell membrane</keyword>
<feature type="domain" description="PAC" evidence="16">
    <location>
        <begin position="353"/>
        <end position="405"/>
    </location>
</feature>
<evidence type="ECO:0000259" key="15">
    <source>
        <dbReference type="PROSITE" id="PS50112"/>
    </source>
</evidence>
<dbReference type="InterPro" id="IPR036097">
    <property type="entry name" value="HisK_dim/P_sf"/>
</dbReference>
<evidence type="ECO:0000313" key="17">
    <source>
        <dbReference type="EMBL" id="TVM19697.1"/>
    </source>
</evidence>
<evidence type="ECO:0000256" key="2">
    <source>
        <dbReference type="ARBA" id="ARBA00004236"/>
    </source>
</evidence>
<evidence type="ECO:0000259" key="16">
    <source>
        <dbReference type="PROSITE" id="PS50113"/>
    </source>
</evidence>
<dbReference type="PRINTS" id="PR00344">
    <property type="entry name" value="BCTRLSENSOR"/>
</dbReference>
<dbReference type="CDD" id="cd00082">
    <property type="entry name" value="HisKA"/>
    <property type="match status" value="1"/>
</dbReference>
<keyword evidence="9" id="KW-0067">ATP-binding</keyword>
<dbReference type="Gene3D" id="1.10.287.130">
    <property type="match status" value="1"/>
</dbReference>
<keyword evidence="7" id="KW-0547">Nucleotide-binding</keyword>
<dbReference type="SMART" id="SM00387">
    <property type="entry name" value="HATPase_c"/>
    <property type="match status" value="1"/>
</dbReference>
<dbReference type="SUPFAM" id="SSF47384">
    <property type="entry name" value="Homodimeric domain of signal transducing histidine kinase"/>
    <property type="match status" value="1"/>
</dbReference>
<dbReference type="OrthoDB" id="9779002at2"/>
<dbReference type="CDD" id="cd00130">
    <property type="entry name" value="PAS"/>
    <property type="match status" value="1"/>
</dbReference>
<dbReference type="EMBL" id="QMIE01000001">
    <property type="protein sequence ID" value="TVM19697.1"/>
    <property type="molecule type" value="Genomic_DNA"/>
</dbReference>
<dbReference type="PROSITE" id="PS50112">
    <property type="entry name" value="PAS"/>
    <property type="match status" value="1"/>
</dbReference>
<dbReference type="NCBIfam" id="TIGR00229">
    <property type="entry name" value="sensory_box"/>
    <property type="match status" value="3"/>
</dbReference>
<dbReference type="FunFam" id="3.30.565.10:FF:000023">
    <property type="entry name" value="PAS domain-containing sensor histidine kinase"/>
    <property type="match status" value="1"/>
</dbReference>
<evidence type="ECO:0000256" key="9">
    <source>
        <dbReference type="ARBA" id="ARBA00022840"/>
    </source>
</evidence>
<evidence type="ECO:0000259" key="14">
    <source>
        <dbReference type="PROSITE" id="PS50109"/>
    </source>
</evidence>
<feature type="domain" description="PAS" evidence="15">
    <location>
        <begin position="33"/>
        <end position="103"/>
    </location>
</feature>
<dbReference type="PROSITE" id="PS50109">
    <property type="entry name" value="HIS_KIN"/>
    <property type="match status" value="1"/>
</dbReference>
<dbReference type="CDD" id="cd16922">
    <property type="entry name" value="HATPase_EvgS-ArcB-TorS-like"/>
    <property type="match status" value="1"/>
</dbReference>
<dbReference type="InterPro" id="IPR004358">
    <property type="entry name" value="Sig_transdc_His_kin-like_C"/>
</dbReference>
<dbReference type="SMART" id="SM00388">
    <property type="entry name" value="HisKA"/>
    <property type="match status" value="1"/>
</dbReference>
<proteinExistence type="predicted"/>
<sequence length="691" mass="77637">MADSSNTSKARHSRPSPCALGSGGKSMLDDTACPALLRALLDHIPALAYAKDEQQRWVFFNERFRQSSGLPAEELLGMVDTDILPPHIAAWVREHDTAVLKTGQPMQSEAHVVDLDGTPRHLSSYKSIWIDPHSNRRYILGFIMDVSSQRRIEREHQTILDIVANGPAVLVRCRMEPGLPVDYISPSIERFGLDPDELISHAVSFESLIDEEDLAEVLEESKRRISEARDSFVQEYRIRTDAGMVRRIEDYVFIERDSEGIPRFRESLLLDVTARYEAAQALAASEARYRTLAENFPNGSVVLFDTDLRFTLAEGRGLKFVELSRQKLVGLTVWEAFAPEIAEFLAERYGAALQGKKSLFEMSYKDRHYEVRIVPLRDPHNEITGGMVVSHDITRRKEAENALAELNANLENLVAERTAELERQARELEEANRKFKRLDELKSSFLSAVSHELRTPLTSIFGFTKLISRDLDKHLRPLIAASEDTCSLNRLDRVLDNLAVIEHEGSRLTRLINDVLDLTRIESGRMAWRDSRIQIADCIYEAVLSVSSQFFEKDDLQLEADVPRGLPDVIADPDRIVQVVVNLLGNAAKFTSRGVVRIRARQIEEEIAVFVSDTGAGIKADELERVFDKFHQCHAGDTLCRTESGSGLGLAICKDIVERYGGRIWVRSSPGAGSVFTFTIPVAPQKEASAT</sequence>
<dbReference type="GO" id="GO:0005524">
    <property type="term" value="F:ATP binding"/>
    <property type="evidence" value="ECO:0007669"/>
    <property type="project" value="UniProtKB-KW"/>
</dbReference>
<dbReference type="GO" id="GO:0000155">
    <property type="term" value="F:phosphorelay sensor kinase activity"/>
    <property type="evidence" value="ECO:0007669"/>
    <property type="project" value="InterPro"/>
</dbReference>
<dbReference type="Gene3D" id="3.30.450.20">
    <property type="entry name" value="PAS domain"/>
    <property type="match status" value="3"/>
</dbReference>
<comment type="subcellular location">
    <subcellularLocation>
        <location evidence="2">Cell membrane</location>
    </subcellularLocation>
</comment>
<dbReference type="SUPFAM" id="SSF55785">
    <property type="entry name" value="PYP-like sensor domain (PAS domain)"/>
    <property type="match status" value="3"/>
</dbReference>
<feature type="coiled-coil region" evidence="12">
    <location>
        <begin position="396"/>
        <end position="441"/>
    </location>
</feature>
<feature type="domain" description="PAC" evidence="16">
    <location>
        <begin position="106"/>
        <end position="158"/>
    </location>
</feature>
<dbReference type="InterPro" id="IPR005467">
    <property type="entry name" value="His_kinase_dom"/>
</dbReference>
<evidence type="ECO:0000313" key="18">
    <source>
        <dbReference type="Proteomes" id="UP000448292"/>
    </source>
</evidence>
<evidence type="ECO:0000256" key="11">
    <source>
        <dbReference type="ARBA" id="ARBA00023136"/>
    </source>
</evidence>
<reference evidence="17 18" key="1">
    <citation type="submission" date="2018-06" db="EMBL/GenBank/DDBJ databases">
        <title>Complete genome of Desulfovibrio indonesiensis P37SLT.</title>
        <authorList>
            <person name="Crispim J.S."/>
            <person name="Vidigal P.M.P."/>
            <person name="Silva L.C.F."/>
            <person name="Laguardia C.N."/>
            <person name="Araujo L.C."/>
            <person name="Dias R.S."/>
            <person name="Sousa M.P."/>
            <person name="Paula S.O."/>
            <person name="Silva C."/>
        </authorList>
    </citation>
    <scope>NUCLEOTIDE SEQUENCE [LARGE SCALE GENOMIC DNA]</scope>
    <source>
        <strain evidence="17 18">P37SLT</strain>
    </source>
</reference>